<evidence type="ECO:0008006" key="3">
    <source>
        <dbReference type="Google" id="ProtNLM"/>
    </source>
</evidence>
<proteinExistence type="predicted"/>
<evidence type="ECO:0000313" key="2">
    <source>
        <dbReference type="Proteomes" id="UP000321230"/>
    </source>
</evidence>
<sequence length="106" mass="11966">MHDIVTRHVRLMCGGTVLSDAWNWYVPSRLTGEMNRLLTETDTPFGRAVHETHFHRKLLESIVPEPSSKIVLENRALLLRASDHAPIALVVENYTPAALKSHINSD</sequence>
<dbReference type="InterPro" id="IPR028978">
    <property type="entry name" value="Chorismate_lyase_/UTRA_dom_sf"/>
</dbReference>
<organism evidence="1 2">
    <name type="scientific">Gluconobacter wancherniae NBRC 103581</name>
    <dbReference type="NCBI Taxonomy" id="656744"/>
    <lineage>
        <taxon>Bacteria</taxon>
        <taxon>Pseudomonadati</taxon>
        <taxon>Pseudomonadota</taxon>
        <taxon>Alphaproteobacteria</taxon>
        <taxon>Acetobacterales</taxon>
        <taxon>Acetobacteraceae</taxon>
        <taxon>Gluconobacter</taxon>
    </lineage>
</organism>
<gene>
    <name evidence="1" type="ORF">GWA01_00730</name>
</gene>
<comment type="caution">
    <text evidence="1">The sequence shown here is derived from an EMBL/GenBank/DDBJ whole genome shotgun (WGS) entry which is preliminary data.</text>
</comment>
<reference evidence="1 2" key="1">
    <citation type="submission" date="2019-07" db="EMBL/GenBank/DDBJ databases">
        <title>Whole genome shotgun sequence of Gluconobacter wancherniae NBRC 103581.</title>
        <authorList>
            <person name="Hosoyama A."/>
            <person name="Uohara A."/>
            <person name="Ohji S."/>
            <person name="Ichikawa N."/>
        </authorList>
    </citation>
    <scope>NUCLEOTIDE SEQUENCE [LARGE SCALE GENOMIC DNA]</scope>
    <source>
        <strain evidence="1 2">NBRC 103581</strain>
    </source>
</reference>
<keyword evidence="2" id="KW-1185">Reference proteome</keyword>
<dbReference type="EMBL" id="BJUZ01000001">
    <property type="protein sequence ID" value="GEK92303.1"/>
    <property type="molecule type" value="Genomic_DNA"/>
</dbReference>
<name>A0A511AYA2_9PROT</name>
<dbReference type="AlphaFoldDB" id="A0A511AYA2"/>
<dbReference type="SUPFAM" id="SSF64288">
    <property type="entry name" value="Chorismate lyase-like"/>
    <property type="match status" value="1"/>
</dbReference>
<dbReference type="Proteomes" id="UP000321230">
    <property type="component" value="Unassembled WGS sequence"/>
</dbReference>
<protein>
    <recommendedName>
        <fullName evidence="3">UbiC transcription regulator-associated domain-containing protein</fullName>
    </recommendedName>
</protein>
<dbReference type="Gene3D" id="3.40.1410.10">
    <property type="entry name" value="Chorismate lyase-like"/>
    <property type="match status" value="1"/>
</dbReference>
<accession>A0A511AYA2</accession>
<evidence type="ECO:0000313" key="1">
    <source>
        <dbReference type="EMBL" id="GEK92303.1"/>
    </source>
</evidence>